<dbReference type="InterPro" id="IPR036259">
    <property type="entry name" value="MFS_trans_sf"/>
</dbReference>
<feature type="transmembrane region" description="Helical" evidence="7">
    <location>
        <begin position="107"/>
        <end position="129"/>
    </location>
</feature>
<dbReference type="PANTHER" id="PTHR23501:SF191">
    <property type="entry name" value="VACUOLAR BASIC AMINO ACID TRANSPORTER 4"/>
    <property type="match status" value="1"/>
</dbReference>
<keyword evidence="4 7" id="KW-1133">Transmembrane helix</keyword>
<keyword evidence="3 7" id="KW-0812">Transmembrane</keyword>
<comment type="subcellular location">
    <subcellularLocation>
        <location evidence="1">Cell inner membrane</location>
        <topology evidence="1">Multi-pass membrane protein</topology>
    </subcellularLocation>
</comment>
<evidence type="ECO:0000256" key="3">
    <source>
        <dbReference type="ARBA" id="ARBA00022692"/>
    </source>
</evidence>
<dbReference type="PRINTS" id="PR01036">
    <property type="entry name" value="TCRTETB"/>
</dbReference>
<dbReference type="Gene3D" id="1.20.1720.10">
    <property type="entry name" value="Multidrug resistance protein D"/>
    <property type="match status" value="1"/>
</dbReference>
<feature type="transmembrane region" description="Helical" evidence="7">
    <location>
        <begin position="559"/>
        <end position="586"/>
    </location>
</feature>
<dbReference type="Proteomes" id="UP001381003">
    <property type="component" value="Chromosome"/>
</dbReference>
<evidence type="ECO:0000256" key="5">
    <source>
        <dbReference type="ARBA" id="ARBA00023136"/>
    </source>
</evidence>
<reference evidence="9 10" key="1">
    <citation type="submission" date="2022-09" db="EMBL/GenBank/DDBJ databases">
        <title>Complete genome sequence of Janibacter terrae strain COS04-44, PCL-degrading bacteria isolated from oil spilled coast.</title>
        <authorList>
            <person name="Park H."/>
            <person name="Kim J.Y."/>
            <person name="An S.H."/>
            <person name="Lee C.M."/>
            <person name="Weon H.-Y."/>
        </authorList>
    </citation>
    <scope>NUCLEOTIDE SEQUENCE [LARGE SCALE GENOMIC DNA]</scope>
    <source>
        <strain evidence="9 10">COS04-44</strain>
    </source>
</reference>
<feature type="transmembrane region" description="Helical" evidence="7">
    <location>
        <begin position="246"/>
        <end position="265"/>
    </location>
</feature>
<feature type="transmembrane region" description="Helical" evidence="7">
    <location>
        <begin position="82"/>
        <end position="101"/>
    </location>
</feature>
<feature type="transmembrane region" description="Helical" evidence="7">
    <location>
        <begin position="385"/>
        <end position="407"/>
    </location>
</feature>
<accession>A0ABZ2FC79</accession>
<dbReference type="EMBL" id="CP104874">
    <property type="protein sequence ID" value="WWF03797.1"/>
    <property type="molecule type" value="Genomic_DNA"/>
</dbReference>
<feature type="transmembrane region" description="Helical" evidence="7">
    <location>
        <begin position="141"/>
        <end position="164"/>
    </location>
</feature>
<name>A0ABZ2FC79_9MICO</name>
<feature type="transmembrane region" description="Helical" evidence="7">
    <location>
        <begin position="513"/>
        <end position="539"/>
    </location>
</feature>
<keyword evidence="2" id="KW-0813">Transport</keyword>
<dbReference type="SUPFAM" id="SSF103473">
    <property type="entry name" value="MFS general substrate transporter"/>
    <property type="match status" value="1"/>
</dbReference>
<feature type="transmembrane region" description="Helical" evidence="7">
    <location>
        <begin position="419"/>
        <end position="441"/>
    </location>
</feature>
<sequence length="605" mass="61436">MTLDVPGRSPRALLALASTAVALAAADTYVVVLALTDMMNGVGLGLDNLQRAAPIISGFLLGYVAVLPLIGRLADVVSRSRILLGCLAVFVVGSGITALAVDLDVLVAGRVVQGVGGGGLVPATLALVADLWPPGRRGMPLGVVGAVQELGSVLGPLLGAAVLAVADWRAIFWLNVVLGLVLWVAIASITRGAPFETAAGGLLRERGSPTAGGRLRERGSPAAGGLLRERGSPAAGRDRGRRAGTVVLGVVTVGLLWLTLAAPAVLATDVYLGVPFVPFVGDSRVLTPVGALTAALAVLLLVRTARLWWPPLRDSDLPGALLLGTALGSVVLTFSSADPESEVVGPLGYALLPVAVVAVLLYVVRHRTAGAPLVPRGTVRGRTGWSLLVSLAVGVALVAVVVDVPLFSRLTTAGSQTDAAMELVKFLVAVPVGALLGGWVLRWVGDGLAAGVGLTLVTVGLLLMSGWERGSLAELTSTLTLALVGLGLGMALAPVNDAALADSPQEVHGTASSLVVVARMVGMVVGLALLTGVGLHRYYAAVEALPREQQTSGRALLDAALLQVHTVFVGAAGAAAVGALLAFVFLGIRRREGSGSLARGFGVEE</sequence>
<evidence type="ECO:0000313" key="9">
    <source>
        <dbReference type="EMBL" id="WWF03797.1"/>
    </source>
</evidence>
<proteinExistence type="predicted"/>
<keyword evidence="5 7" id="KW-0472">Membrane</keyword>
<dbReference type="Pfam" id="PF07690">
    <property type="entry name" value="MFS_1"/>
    <property type="match status" value="1"/>
</dbReference>
<feature type="domain" description="Major facilitator superfamily (MFS) profile" evidence="8">
    <location>
        <begin position="13"/>
        <end position="590"/>
    </location>
</feature>
<feature type="region of interest" description="Disordered" evidence="6">
    <location>
        <begin position="206"/>
        <end position="239"/>
    </location>
</feature>
<evidence type="ECO:0000313" key="10">
    <source>
        <dbReference type="Proteomes" id="UP001381003"/>
    </source>
</evidence>
<organism evidence="9 10">
    <name type="scientific">Janibacter terrae</name>
    <dbReference type="NCBI Taxonomy" id="103817"/>
    <lineage>
        <taxon>Bacteria</taxon>
        <taxon>Bacillati</taxon>
        <taxon>Actinomycetota</taxon>
        <taxon>Actinomycetes</taxon>
        <taxon>Micrococcales</taxon>
        <taxon>Intrasporangiaceae</taxon>
        <taxon>Janibacter</taxon>
    </lineage>
</organism>
<evidence type="ECO:0000259" key="8">
    <source>
        <dbReference type="PROSITE" id="PS50850"/>
    </source>
</evidence>
<evidence type="ECO:0000256" key="6">
    <source>
        <dbReference type="SAM" id="MobiDB-lite"/>
    </source>
</evidence>
<feature type="transmembrane region" description="Helical" evidence="7">
    <location>
        <begin position="479"/>
        <end position="501"/>
    </location>
</feature>
<keyword evidence="10" id="KW-1185">Reference proteome</keyword>
<evidence type="ECO:0000256" key="2">
    <source>
        <dbReference type="ARBA" id="ARBA00022448"/>
    </source>
</evidence>
<feature type="transmembrane region" description="Helical" evidence="7">
    <location>
        <begin position="52"/>
        <end position="70"/>
    </location>
</feature>
<dbReference type="RefSeq" id="WP_338537439.1">
    <property type="nucleotide sequence ID" value="NZ_CP104874.1"/>
</dbReference>
<feature type="transmembrane region" description="Helical" evidence="7">
    <location>
        <begin position="317"/>
        <end position="337"/>
    </location>
</feature>
<evidence type="ECO:0000256" key="1">
    <source>
        <dbReference type="ARBA" id="ARBA00004429"/>
    </source>
</evidence>
<gene>
    <name evidence="9" type="ORF">N5P18_08735</name>
</gene>
<dbReference type="PANTHER" id="PTHR23501">
    <property type="entry name" value="MAJOR FACILITATOR SUPERFAMILY"/>
    <property type="match status" value="1"/>
</dbReference>
<dbReference type="PROSITE" id="PS50850">
    <property type="entry name" value="MFS"/>
    <property type="match status" value="1"/>
</dbReference>
<dbReference type="InterPro" id="IPR011701">
    <property type="entry name" value="MFS"/>
</dbReference>
<evidence type="ECO:0000256" key="7">
    <source>
        <dbReference type="SAM" id="Phobius"/>
    </source>
</evidence>
<protein>
    <submittedName>
        <fullName evidence="9">MFS transporter</fullName>
    </submittedName>
</protein>
<feature type="transmembrane region" description="Helical" evidence="7">
    <location>
        <begin position="343"/>
        <end position="364"/>
    </location>
</feature>
<feature type="transmembrane region" description="Helical" evidence="7">
    <location>
        <begin position="448"/>
        <end position="467"/>
    </location>
</feature>
<evidence type="ECO:0000256" key="4">
    <source>
        <dbReference type="ARBA" id="ARBA00022989"/>
    </source>
</evidence>
<dbReference type="InterPro" id="IPR020846">
    <property type="entry name" value="MFS_dom"/>
</dbReference>
<feature type="transmembrane region" description="Helical" evidence="7">
    <location>
        <begin position="285"/>
        <end position="305"/>
    </location>
</feature>
<feature type="transmembrane region" description="Helical" evidence="7">
    <location>
        <begin position="170"/>
        <end position="189"/>
    </location>
</feature>